<evidence type="ECO:0000313" key="5">
    <source>
        <dbReference type="EMBL" id="MQM21822.1"/>
    </source>
</evidence>
<dbReference type="Pfam" id="PF00657">
    <property type="entry name" value="Lipase_GDSL"/>
    <property type="match status" value="1"/>
</dbReference>
<keyword evidence="2" id="KW-0378">Hydrolase</keyword>
<keyword evidence="3" id="KW-0442">Lipid degradation</keyword>
<dbReference type="CDD" id="cd01837">
    <property type="entry name" value="SGNH_plant_lipase_like"/>
    <property type="match status" value="1"/>
</dbReference>
<dbReference type="InterPro" id="IPR051058">
    <property type="entry name" value="GDSL_Est/Lipase"/>
</dbReference>
<dbReference type="GO" id="GO:0016788">
    <property type="term" value="F:hydrolase activity, acting on ester bonds"/>
    <property type="evidence" value="ECO:0007669"/>
    <property type="project" value="InterPro"/>
</dbReference>
<dbReference type="PANTHER" id="PTHR45648:SF8">
    <property type="entry name" value="ZINC FINGER PROTEIN"/>
    <property type="match status" value="1"/>
</dbReference>
<dbReference type="Gene3D" id="3.40.50.1110">
    <property type="entry name" value="SGNH hydrolase"/>
    <property type="match status" value="1"/>
</dbReference>
<proteinExistence type="inferred from homology"/>
<feature type="signal peptide" evidence="4">
    <location>
        <begin position="1"/>
        <end position="34"/>
    </location>
</feature>
<dbReference type="SUPFAM" id="SSF52266">
    <property type="entry name" value="SGNH hydrolase"/>
    <property type="match status" value="1"/>
</dbReference>
<protein>
    <recommendedName>
        <fullName evidence="7">GDSL esterase/lipase</fullName>
    </recommendedName>
</protein>
<dbReference type="OrthoDB" id="1600564at2759"/>
<evidence type="ECO:0008006" key="7">
    <source>
        <dbReference type="Google" id="ProtNLM"/>
    </source>
</evidence>
<comment type="caution">
    <text evidence="5">The sequence shown here is derived from an EMBL/GenBank/DDBJ whole genome shotgun (WGS) entry which is preliminary data.</text>
</comment>
<dbReference type="InterPro" id="IPR036514">
    <property type="entry name" value="SGNH_hydro_sf"/>
</dbReference>
<keyword evidence="4" id="KW-0732">Signal</keyword>
<dbReference type="EMBL" id="NMUH01011626">
    <property type="protein sequence ID" value="MQM21822.1"/>
    <property type="molecule type" value="Genomic_DNA"/>
</dbReference>
<keyword evidence="6" id="KW-1185">Reference proteome</keyword>
<accession>A0A843XRR7</accession>
<dbReference type="Proteomes" id="UP000652761">
    <property type="component" value="Unassembled WGS sequence"/>
</dbReference>
<feature type="non-terminal residue" evidence="5">
    <location>
        <position position="374"/>
    </location>
</feature>
<dbReference type="AlphaFoldDB" id="A0A843XRR7"/>
<dbReference type="InterPro" id="IPR001087">
    <property type="entry name" value="GDSL"/>
</dbReference>
<dbReference type="GO" id="GO:0016042">
    <property type="term" value="P:lipid catabolic process"/>
    <property type="evidence" value="ECO:0007669"/>
    <property type="project" value="UniProtKB-KW"/>
</dbReference>
<evidence type="ECO:0000313" key="6">
    <source>
        <dbReference type="Proteomes" id="UP000652761"/>
    </source>
</evidence>
<reference evidence="5" key="1">
    <citation type="submission" date="2017-07" db="EMBL/GenBank/DDBJ databases">
        <title>Taro Niue Genome Assembly and Annotation.</title>
        <authorList>
            <person name="Atibalentja N."/>
            <person name="Keating K."/>
            <person name="Fields C.J."/>
        </authorList>
    </citation>
    <scope>NUCLEOTIDE SEQUENCE</scope>
    <source>
        <strain evidence="5">Niue_2</strain>
        <tissue evidence="5">Leaf</tissue>
    </source>
</reference>
<keyword evidence="3" id="KW-0443">Lipid metabolism</keyword>
<evidence type="ECO:0000256" key="2">
    <source>
        <dbReference type="ARBA" id="ARBA00022801"/>
    </source>
</evidence>
<evidence type="ECO:0000256" key="1">
    <source>
        <dbReference type="ARBA" id="ARBA00008668"/>
    </source>
</evidence>
<comment type="similarity">
    <text evidence="1">Belongs to the 'GDSL' lipolytic enzyme family.</text>
</comment>
<evidence type="ECO:0000256" key="3">
    <source>
        <dbReference type="ARBA" id="ARBA00022963"/>
    </source>
</evidence>
<sequence length="374" mass="41460">LHCWRELVTAKHQRSSRMASATVLVLLLCGLAGGRPVSCAVVQFIFGDSLSDVGNNNYLTKSLARAALPWYGIDFGSGVPNGRYTNGRTVADIVGDKMGLPRPPAFLDPTVDEDTILANGLNYASGGGGILNETSSIFIQRFSLYKQIELFQGTQQMIRAKVGDDAANIFFQDARYVVALGSNDFINNFLVPVYQDSWTYNGETFNNYLISTLESQLRLLHSLGARRLMFFGLGPMGCMPLQRFLTTSGECQERTNQLALGFNNKASQLMQDLSSSLPNATFRFGDAYDVVQDVIKNPQRYGFNNSHAPCCSLGKIRPTLTCTPVSSLCKDRSKYVFWDEYHPTDKANQIIANEISKKLGFRPINETEQQQPQP</sequence>
<organism evidence="5 6">
    <name type="scientific">Colocasia esculenta</name>
    <name type="common">Wild taro</name>
    <name type="synonym">Arum esculentum</name>
    <dbReference type="NCBI Taxonomy" id="4460"/>
    <lineage>
        <taxon>Eukaryota</taxon>
        <taxon>Viridiplantae</taxon>
        <taxon>Streptophyta</taxon>
        <taxon>Embryophyta</taxon>
        <taxon>Tracheophyta</taxon>
        <taxon>Spermatophyta</taxon>
        <taxon>Magnoliopsida</taxon>
        <taxon>Liliopsida</taxon>
        <taxon>Araceae</taxon>
        <taxon>Aroideae</taxon>
        <taxon>Colocasieae</taxon>
        <taxon>Colocasia</taxon>
    </lineage>
</organism>
<dbReference type="PANTHER" id="PTHR45648">
    <property type="entry name" value="GDSL LIPASE/ACYLHYDROLASE FAMILY PROTEIN (AFU_ORTHOLOGUE AFUA_4G14700)"/>
    <property type="match status" value="1"/>
</dbReference>
<gene>
    <name evidence="5" type="ORF">Taro_054867</name>
</gene>
<dbReference type="InterPro" id="IPR035669">
    <property type="entry name" value="SGNH_plant_lipase-like"/>
</dbReference>
<evidence type="ECO:0000256" key="4">
    <source>
        <dbReference type="SAM" id="SignalP"/>
    </source>
</evidence>
<name>A0A843XRR7_COLES</name>
<feature type="chain" id="PRO_5032972815" description="GDSL esterase/lipase" evidence="4">
    <location>
        <begin position="35"/>
        <end position="374"/>
    </location>
</feature>